<keyword evidence="4" id="KW-1185">Reference proteome</keyword>
<feature type="domain" description="NAD-dependent epimerase/dehydratase" evidence="2">
    <location>
        <begin position="23"/>
        <end position="235"/>
    </location>
</feature>
<dbReference type="Proteomes" id="UP000654123">
    <property type="component" value="Unassembled WGS sequence"/>
</dbReference>
<feature type="region of interest" description="Disordered" evidence="1">
    <location>
        <begin position="132"/>
        <end position="156"/>
    </location>
</feature>
<dbReference type="SUPFAM" id="SSF51735">
    <property type="entry name" value="NAD(P)-binding Rossmann-fold domains"/>
    <property type="match status" value="1"/>
</dbReference>
<gene>
    <name evidence="3" type="ORF">GCM10010249_28180</name>
</gene>
<evidence type="ECO:0000313" key="4">
    <source>
        <dbReference type="Proteomes" id="UP000654123"/>
    </source>
</evidence>
<evidence type="ECO:0000256" key="1">
    <source>
        <dbReference type="SAM" id="MobiDB-lite"/>
    </source>
</evidence>
<evidence type="ECO:0000313" key="3">
    <source>
        <dbReference type="EMBL" id="GGQ08145.1"/>
    </source>
</evidence>
<name>A0A918B3I2_9ACTN</name>
<comment type="caution">
    <text evidence="3">The sequence shown here is derived from an EMBL/GenBank/DDBJ whole genome shotgun (WGS) entry which is preliminary data.</text>
</comment>
<reference evidence="3" key="2">
    <citation type="submission" date="2020-09" db="EMBL/GenBank/DDBJ databases">
        <authorList>
            <person name="Sun Q."/>
            <person name="Ohkuma M."/>
        </authorList>
    </citation>
    <scope>NUCLEOTIDE SEQUENCE</scope>
    <source>
        <strain evidence="3">JCM 4335</strain>
    </source>
</reference>
<evidence type="ECO:0000259" key="2">
    <source>
        <dbReference type="Pfam" id="PF01370"/>
    </source>
</evidence>
<dbReference type="Gene3D" id="3.40.50.720">
    <property type="entry name" value="NAD(P)-binding Rossmann-like Domain"/>
    <property type="match status" value="1"/>
</dbReference>
<dbReference type="Pfam" id="PF01370">
    <property type="entry name" value="Epimerase"/>
    <property type="match status" value="1"/>
</dbReference>
<organism evidence="3 4">
    <name type="scientific">Streptomyces roseolilacinus</name>
    <dbReference type="NCBI Taxonomy" id="66904"/>
    <lineage>
        <taxon>Bacteria</taxon>
        <taxon>Bacillati</taxon>
        <taxon>Actinomycetota</taxon>
        <taxon>Actinomycetes</taxon>
        <taxon>Kitasatosporales</taxon>
        <taxon>Streptomycetaceae</taxon>
        <taxon>Streptomyces</taxon>
    </lineage>
</organism>
<protein>
    <submittedName>
        <fullName evidence="3">Epimerase</fullName>
    </submittedName>
</protein>
<dbReference type="PANTHER" id="PTHR48079">
    <property type="entry name" value="PROTEIN YEEZ"/>
    <property type="match status" value="1"/>
</dbReference>
<feature type="region of interest" description="Disordered" evidence="1">
    <location>
        <begin position="1"/>
        <end position="20"/>
    </location>
</feature>
<dbReference type="InterPro" id="IPR051783">
    <property type="entry name" value="NAD(P)-dependent_oxidoreduct"/>
</dbReference>
<sequence>MNTRREPGPPGPPDRPPGPASRILLTGATGFVGRRLVRHLRAAGHQVTALVRGTSRTRALTAARVAVAVGDLGTGAGLRAAAEGADCVIHLAGTVSSRTARGYWRTNADGTRRLAGTLASLPDPPRLVLCSSLAAGGPSPDGRPRTEDQPAAPVSHYGRSKLAGEQAVREVSDALRAVVLRPPIVYGPGDPAFLPAVLAMVRAGVAVQAGRAPGRYSLLHVDDLCAALTAACAHGRPLRPADPVSGVHYLSDGAEHTWDAICRTVAAALGRGRPPVVTVPLAAARAAAALAEAVTLPSGRLPALTRDKVREMRHPVWTCSGEYGRQALELPPPLPFDVGVARYLARPTR</sequence>
<feature type="compositionally biased region" description="Pro residues" evidence="1">
    <location>
        <begin position="8"/>
        <end position="19"/>
    </location>
</feature>
<dbReference type="PANTHER" id="PTHR48079:SF6">
    <property type="entry name" value="NAD(P)-BINDING DOMAIN-CONTAINING PROTEIN-RELATED"/>
    <property type="match status" value="1"/>
</dbReference>
<dbReference type="RefSeq" id="WP_189533574.1">
    <property type="nucleotide sequence ID" value="NZ_BMSV01000005.1"/>
</dbReference>
<dbReference type="GO" id="GO:0005737">
    <property type="term" value="C:cytoplasm"/>
    <property type="evidence" value="ECO:0007669"/>
    <property type="project" value="TreeGrafter"/>
</dbReference>
<dbReference type="EMBL" id="BMSV01000005">
    <property type="protein sequence ID" value="GGQ08145.1"/>
    <property type="molecule type" value="Genomic_DNA"/>
</dbReference>
<reference evidence="3" key="1">
    <citation type="journal article" date="2014" name="Int. J. Syst. Evol. Microbiol.">
        <title>Complete genome sequence of Corynebacterium casei LMG S-19264T (=DSM 44701T), isolated from a smear-ripened cheese.</title>
        <authorList>
            <consortium name="US DOE Joint Genome Institute (JGI-PGF)"/>
            <person name="Walter F."/>
            <person name="Albersmeier A."/>
            <person name="Kalinowski J."/>
            <person name="Ruckert C."/>
        </authorList>
    </citation>
    <scope>NUCLEOTIDE SEQUENCE</scope>
    <source>
        <strain evidence="3">JCM 4335</strain>
    </source>
</reference>
<dbReference type="InterPro" id="IPR036291">
    <property type="entry name" value="NAD(P)-bd_dom_sf"/>
</dbReference>
<dbReference type="AlphaFoldDB" id="A0A918B3I2"/>
<dbReference type="InterPro" id="IPR001509">
    <property type="entry name" value="Epimerase_deHydtase"/>
</dbReference>
<proteinExistence type="predicted"/>
<dbReference type="GO" id="GO:0004029">
    <property type="term" value="F:aldehyde dehydrogenase (NAD+) activity"/>
    <property type="evidence" value="ECO:0007669"/>
    <property type="project" value="TreeGrafter"/>
</dbReference>
<accession>A0A918B3I2</accession>